<dbReference type="InterPro" id="IPR006311">
    <property type="entry name" value="TAT_signal"/>
</dbReference>
<organism evidence="3 4">
    <name type="scientific">Geoalkalibacter ferrihydriticus</name>
    <dbReference type="NCBI Taxonomy" id="392333"/>
    <lineage>
        <taxon>Bacteria</taxon>
        <taxon>Pseudomonadati</taxon>
        <taxon>Thermodesulfobacteriota</taxon>
        <taxon>Desulfuromonadia</taxon>
        <taxon>Desulfuromonadales</taxon>
        <taxon>Geoalkalibacteraceae</taxon>
        <taxon>Geoalkalibacter</taxon>
    </lineage>
</organism>
<dbReference type="GO" id="GO:0051536">
    <property type="term" value="F:iron-sulfur cluster binding"/>
    <property type="evidence" value="ECO:0007669"/>
    <property type="project" value="UniProtKB-KW"/>
</dbReference>
<name>A0A1G9J0E2_9BACT</name>
<dbReference type="PROSITE" id="PS51318">
    <property type="entry name" value="TAT"/>
    <property type="match status" value="1"/>
</dbReference>
<accession>A0A1G9J0E2</accession>
<dbReference type="AlphaFoldDB" id="A0A1G9J0E2"/>
<keyword evidence="1" id="KW-0411">Iron-sulfur</keyword>
<keyword evidence="1" id="KW-0479">Metal-binding</keyword>
<dbReference type="Proteomes" id="UP000182146">
    <property type="component" value="Unassembled WGS sequence"/>
</dbReference>
<dbReference type="OrthoDB" id="9785671at2"/>
<evidence type="ECO:0000313" key="3">
    <source>
        <dbReference type="EMBL" id="SDL30978.1"/>
    </source>
</evidence>
<reference evidence="3 4" key="1">
    <citation type="submission" date="2016-10" db="EMBL/GenBank/DDBJ databases">
        <authorList>
            <person name="de Groot N.N."/>
        </authorList>
    </citation>
    <scope>NUCLEOTIDE SEQUENCE [LARGE SCALE GENOMIC DNA]</scope>
    <source>
        <strain evidence="3 4">DSM 17813</strain>
    </source>
</reference>
<evidence type="ECO:0000259" key="2">
    <source>
        <dbReference type="Pfam" id="PF04015"/>
    </source>
</evidence>
<keyword evidence="1" id="KW-0408">Iron</keyword>
<evidence type="ECO:0000313" key="4">
    <source>
        <dbReference type="Proteomes" id="UP000182146"/>
    </source>
</evidence>
<sequence>MTRLDRRRFVRRSLHGAIAAATLGSFPVLDLLALPARADTGRVAVAVRKGQDIEALVAETLAALGGMEKFVGRGESVIVKPNIGWDRSPETAANTNPLVVKAVVEHCLEAGARSVQVFDRSANDARRCYVNSGIEEAVTAIRSDRVRVEHMDRRAYRDIAIQKGVELTNWPFYVPAIEADRFINLPIAKHHGLSTLTLGLKNIMGVIGGNRGVLHRRLSESLADINTVVHSDLTLIDAVRILVANGPQGGRLEDVRVTDTLIASADIVAADAAACSLFGHDPTDIEMIVEAARRGLGTMDPERIERV</sequence>
<dbReference type="Pfam" id="PF04015">
    <property type="entry name" value="DUF362"/>
    <property type="match status" value="1"/>
</dbReference>
<dbReference type="STRING" id="392333.SAMN05660860_00297"/>
<dbReference type="RefSeq" id="WP_139171936.1">
    <property type="nucleotide sequence ID" value="NZ_FNGU01000001.1"/>
</dbReference>
<protein>
    <submittedName>
        <fullName evidence="3">Uncharacterized conserved protein, DUF362 family</fullName>
    </submittedName>
</protein>
<proteinExistence type="predicted"/>
<dbReference type="EMBL" id="FNGU01000001">
    <property type="protein sequence ID" value="SDL30978.1"/>
    <property type="molecule type" value="Genomic_DNA"/>
</dbReference>
<dbReference type="InterPro" id="IPR007160">
    <property type="entry name" value="DUF362"/>
</dbReference>
<gene>
    <name evidence="3" type="ORF">SAMN05660860_00297</name>
</gene>
<evidence type="ECO:0000256" key="1">
    <source>
        <dbReference type="ARBA" id="ARBA00023014"/>
    </source>
</evidence>
<feature type="domain" description="DUF362" evidence="2">
    <location>
        <begin position="77"/>
        <end position="275"/>
    </location>
</feature>